<dbReference type="Proteomes" id="UP000546031">
    <property type="component" value="Unassembled WGS sequence"/>
</dbReference>
<evidence type="ECO:0000313" key="3">
    <source>
        <dbReference type="Proteomes" id="UP000546031"/>
    </source>
</evidence>
<protein>
    <recommendedName>
        <fullName evidence="4">Secreted protein</fullName>
    </recommendedName>
</protein>
<feature type="chain" id="PRO_5033049752" description="Secreted protein" evidence="1">
    <location>
        <begin position="23"/>
        <end position="196"/>
    </location>
</feature>
<dbReference type="EMBL" id="JABWTA010000001">
    <property type="protein sequence ID" value="NVE94078.1"/>
    <property type="molecule type" value="Genomic_DNA"/>
</dbReference>
<dbReference type="RefSeq" id="WP_176272394.1">
    <property type="nucleotide sequence ID" value="NZ_JABWTA010000001.1"/>
</dbReference>
<evidence type="ECO:0000313" key="2">
    <source>
        <dbReference type="EMBL" id="NVE94078.1"/>
    </source>
</evidence>
<accession>A0A850HBW3</accession>
<gene>
    <name evidence="2" type="ORF">HUO12_04110</name>
</gene>
<comment type="caution">
    <text evidence="2">The sequence shown here is derived from an EMBL/GenBank/DDBJ whole genome shotgun (WGS) entry which is preliminary data.</text>
</comment>
<evidence type="ECO:0008006" key="4">
    <source>
        <dbReference type="Google" id="ProtNLM"/>
    </source>
</evidence>
<keyword evidence="3" id="KW-1185">Reference proteome</keyword>
<evidence type="ECO:0000256" key="1">
    <source>
        <dbReference type="SAM" id="SignalP"/>
    </source>
</evidence>
<proteinExistence type="predicted"/>
<feature type="signal peptide" evidence="1">
    <location>
        <begin position="1"/>
        <end position="22"/>
    </location>
</feature>
<keyword evidence="1" id="KW-0732">Signal</keyword>
<name>A0A850HBW3_9SPHN</name>
<dbReference type="AlphaFoldDB" id="A0A850HBW3"/>
<reference evidence="2 3" key="1">
    <citation type="submission" date="2020-06" db="EMBL/GenBank/DDBJ databases">
        <title>Altererythrobacter lutimaris sp. nov., a marine bacterium isolated from a tidal flat.</title>
        <authorList>
            <person name="Kim D."/>
            <person name="Yoo Y."/>
            <person name="Kim J.-J."/>
        </authorList>
    </citation>
    <scope>NUCLEOTIDE SEQUENCE [LARGE SCALE GENOMIC DNA]</scope>
    <source>
        <strain evidence="2 3">JGD-16</strain>
    </source>
</reference>
<organism evidence="2 3">
    <name type="scientific">Altererythrobacter lutimaris</name>
    <dbReference type="NCBI Taxonomy" id="2743979"/>
    <lineage>
        <taxon>Bacteria</taxon>
        <taxon>Pseudomonadati</taxon>
        <taxon>Pseudomonadota</taxon>
        <taxon>Alphaproteobacteria</taxon>
        <taxon>Sphingomonadales</taxon>
        <taxon>Erythrobacteraceae</taxon>
        <taxon>Altererythrobacter</taxon>
    </lineage>
</organism>
<sequence>MKTRFVLSGLVALALPVVAANAPVPTTMASQDALDAPAHLDPNYRPLAQSDALSDESERLEALYSAPVHRQVRIERRVVIRISPAARAPRSNLMAEQSQPVQRQRYEERKMDDCVEVEGIAGVRPGSGNRLVLYLEDQRMISAHLDKSCRARDFYSGFYIERNEDGMLCVARDMLQSRSGASCELTRMRELVPVQI</sequence>